<dbReference type="Pfam" id="PF00128">
    <property type="entry name" value="Alpha-amylase"/>
    <property type="match status" value="1"/>
</dbReference>
<dbReference type="InterPro" id="IPR004185">
    <property type="entry name" value="Glyco_hydro_13_lg-like_dom"/>
</dbReference>
<accession>A0A510JAB2</accession>
<dbReference type="GO" id="GO:0004553">
    <property type="term" value="F:hydrolase activity, hydrolyzing O-glycosyl compounds"/>
    <property type="evidence" value="ECO:0007669"/>
    <property type="project" value="InterPro"/>
</dbReference>
<dbReference type="InterPro" id="IPR013783">
    <property type="entry name" value="Ig-like_fold"/>
</dbReference>
<feature type="domain" description="Glycosyl hydrolase family 13 catalytic" evidence="2">
    <location>
        <begin position="161"/>
        <end position="642"/>
    </location>
</feature>
<dbReference type="InterPro" id="IPR017853">
    <property type="entry name" value="GH"/>
</dbReference>
<dbReference type="SUPFAM" id="SSF51011">
    <property type="entry name" value="Glycosyl hydrolase domain"/>
    <property type="match status" value="1"/>
</dbReference>
<proteinExistence type="predicted"/>
<feature type="signal peptide" evidence="1">
    <location>
        <begin position="1"/>
        <end position="28"/>
    </location>
</feature>
<dbReference type="AlphaFoldDB" id="A0A510JAB2"/>
<evidence type="ECO:0000313" key="4">
    <source>
        <dbReference type="Proteomes" id="UP000321606"/>
    </source>
</evidence>
<dbReference type="STRING" id="714315.GCA_000516535_01192"/>
<evidence type="ECO:0000313" key="3">
    <source>
        <dbReference type="EMBL" id="BBM36259.1"/>
    </source>
</evidence>
<dbReference type="Gene3D" id="3.20.20.80">
    <property type="entry name" value="Glycosidases"/>
    <property type="match status" value="2"/>
</dbReference>
<dbReference type="Proteomes" id="UP000321606">
    <property type="component" value="Chromosome"/>
</dbReference>
<dbReference type="OrthoDB" id="9805159at2"/>
<organism evidence="3 4">
    <name type="scientific">Pseudoleptotrichia goodfellowii</name>
    <dbReference type="NCBI Taxonomy" id="157692"/>
    <lineage>
        <taxon>Bacteria</taxon>
        <taxon>Fusobacteriati</taxon>
        <taxon>Fusobacteriota</taxon>
        <taxon>Fusobacteriia</taxon>
        <taxon>Fusobacteriales</taxon>
        <taxon>Leptotrichiaceae</taxon>
        <taxon>Pseudoleptotrichia</taxon>
    </lineage>
</organism>
<dbReference type="KEGG" id="lgo:JCM16774_1191"/>
<gene>
    <name evidence="3" type="ORF">JCM16774_1191</name>
</gene>
<name>A0A510JAB2_9FUSO</name>
<dbReference type="InterPro" id="IPR014756">
    <property type="entry name" value="Ig_E-set"/>
</dbReference>
<dbReference type="InterPro" id="IPR006047">
    <property type="entry name" value="GH13_cat_dom"/>
</dbReference>
<dbReference type="SUPFAM" id="SSF51445">
    <property type="entry name" value="(Trans)glycosidases"/>
    <property type="match status" value="1"/>
</dbReference>
<dbReference type="SMART" id="SM00642">
    <property type="entry name" value="Aamy"/>
    <property type="match status" value="1"/>
</dbReference>
<dbReference type="CDD" id="cd02857">
    <property type="entry name" value="E_set_CDase_PDE_N"/>
    <property type="match status" value="1"/>
</dbReference>
<evidence type="ECO:0000259" key="2">
    <source>
        <dbReference type="SMART" id="SM00642"/>
    </source>
</evidence>
<sequence>MILSKMKKIILLLILTNAAVLYSAGNTANENLTKYSQRDDNYIDTESVYHEESPEYRVEEEKNVRIILETKNNDVYSAEIIYGGKTVMMRSIGNYGGKEIFTGEIPNNSTDYYFRLVDNKVKYFYGKNMVTSQNAVYKFHYEKSDSLTNVPDWSKSSVGYQIYIDSFRNGNPDNDPIFNEFGTDDFIAPTGQIRSGTQKKDLVAAQWGTGAYNTEFTVNDWNGNYETKNVWEENALNEVKNYSRYYGGDLQGIKDKLDYLKELGVEYLILSSPFYSLSNHKYDTIYFNHVDPYFGHLEQTGTNKGLDIKGKVHNKNGDKELNLLIYNSKTGKDLLDENMTDPSTWVWTDSDLELASLVKEAHKKGFKVVLEVAPDITSNRFFARMDSRYKDWYLDESDLRLDLSNKNVRDYIENSMKKWVLGPDGTFKNYSDDDGIDGIRYVYYDNKNKKYLINITESLKKYKQDLLISGEFTNKFGEDITAGVYDSGADYNIINDLTKYMINTNSNYKIGSVEFATKLNEIYNKYSSERFNATQIFADSLDTDRIYSGVINPNRVFDRNNQSNQGYLNIRPDLYDGNAVNKFKEIISVQMMLPASPVIYYGDEKGMWGADSPRNRKPMLWEDYMPYENETDDINKYKTRLRTLPENVQINEVNKTISYPVTINTEIENHYRNLLKIRKDYKELFKNGKFKVLEVYNDPKTKGRIDAEISRYLSEEKRKAKTYQGKDINPQTPNVDFITYEISNKKDSIIVVVNNSGDSYPLSLFVPKLFGFYTNQLNTREKYSISDKKINLIVKPYEVKVLHSKDTNIFDSFK</sequence>
<evidence type="ECO:0000256" key="1">
    <source>
        <dbReference type="SAM" id="SignalP"/>
    </source>
</evidence>
<protein>
    <submittedName>
        <fullName evidence="3">Alpha amylase</fullName>
    </submittedName>
</protein>
<keyword evidence="1" id="KW-0732">Signal</keyword>
<dbReference type="SUPFAM" id="SSF81296">
    <property type="entry name" value="E set domains"/>
    <property type="match status" value="1"/>
</dbReference>
<dbReference type="GO" id="GO:0005975">
    <property type="term" value="P:carbohydrate metabolic process"/>
    <property type="evidence" value="ECO:0007669"/>
    <property type="project" value="InterPro"/>
</dbReference>
<feature type="chain" id="PRO_5022005869" evidence="1">
    <location>
        <begin position="29"/>
        <end position="814"/>
    </location>
</feature>
<reference evidence="3 4" key="1">
    <citation type="submission" date="2019-07" db="EMBL/GenBank/DDBJ databases">
        <title>Complete Genome Sequence of Leptotrichia goodfellowii Strain JCM 16774.</title>
        <authorList>
            <person name="Watanabe S."/>
            <person name="Cui L."/>
        </authorList>
    </citation>
    <scope>NUCLEOTIDE SEQUENCE [LARGE SCALE GENOMIC DNA]</scope>
    <source>
        <strain evidence="3 4">JCM16774</strain>
    </source>
</reference>
<dbReference type="PANTHER" id="PTHR10357">
    <property type="entry name" value="ALPHA-AMYLASE FAMILY MEMBER"/>
    <property type="match status" value="1"/>
</dbReference>
<dbReference type="EMBL" id="AP019822">
    <property type="protein sequence ID" value="BBM36259.1"/>
    <property type="molecule type" value="Genomic_DNA"/>
</dbReference>
<dbReference type="Gene3D" id="2.60.40.10">
    <property type="entry name" value="Immunoglobulins"/>
    <property type="match status" value="1"/>
</dbReference>